<dbReference type="Pfam" id="PF00561">
    <property type="entry name" value="Abhydrolase_1"/>
    <property type="match status" value="1"/>
</dbReference>
<dbReference type="AlphaFoldDB" id="A0A2N1JF04"/>
<accession>A0A2N1JF04</accession>
<keyword evidence="5" id="KW-1185">Reference proteome</keyword>
<dbReference type="SUPFAM" id="SSF53474">
    <property type="entry name" value="alpha/beta-Hydrolases"/>
    <property type="match status" value="1"/>
</dbReference>
<dbReference type="PANTHER" id="PTHR43433">
    <property type="entry name" value="HYDROLASE, ALPHA/BETA FOLD FAMILY PROTEIN"/>
    <property type="match status" value="1"/>
</dbReference>
<evidence type="ECO:0000256" key="1">
    <source>
        <dbReference type="ARBA" id="ARBA00047591"/>
    </source>
</evidence>
<dbReference type="InterPro" id="IPR000073">
    <property type="entry name" value="AB_hydrolase_1"/>
</dbReference>
<gene>
    <name evidence="4" type="ORF">MVES_000770</name>
</gene>
<comment type="catalytic activity">
    <reaction evidence="1">
        <text>a diacylglycerol + H2O = a monoacylglycerol + a fatty acid + H(+)</text>
        <dbReference type="Rhea" id="RHEA:32731"/>
        <dbReference type="ChEBI" id="CHEBI:15377"/>
        <dbReference type="ChEBI" id="CHEBI:15378"/>
        <dbReference type="ChEBI" id="CHEBI:17408"/>
        <dbReference type="ChEBI" id="CHEBI:18035"/>
        <dbReference type="ChEBI" id="CHEBI:28868"/>
    </reaction>
</comment>
<protein>
    <recommendedName>
        <fullName evidence="3">AB hydrolase-1 domain-containing protein</fullName>
    </recommendedName>
</protein>
<reference evidence="4 5" key="1">
    <citation type="submission" date="2017-10" db="EMBL/GenBank/DDBJ databases">
        <title>A novel species of cold-tolerant Malassezia isolated from bats.</title>
        <authorList>
            <person name="Lorch J.M."/>
            <person name="Palmer J.M."/>
            <person name="Vanderwolf K.J."/>
            <person name="Schmidt K.Z."/>
            <person name="Verant M.L."/>
            <person name="Weller T.J."/>
            <person name="Blehert D.S."/>
        </authorList>
    </citation>
    <scope>NUCLEOTIDE SEQUENCE [LARGE SCALE GENOMIC DNA]</scope>
    <source>
        <strain evidence="4 5">NWHC:44797-103</strain>
    </source>
</reference>
<dbReference type="InterPro" id="IPR029058">
    <property type="entry name" value="AB_hydrolase_fold"/>
</dbReference>
<organism evidence="4 5">
    <name type="scientific">Malassezia vespertilionis</name>
    <dbReference type="NCBI Taxonomy" id="2020962"/>
    <lineage>
        <taxon>Eukaryota</taxon>
        <taxon>Fungi</taxon>
        <taxon>Dikarya</taxon>
        <taxon>Basidiomycota</taxon>
        <taxon>Ustilaginomycotina</taxon>
        <taxon>Malasseziomycetes</taxon>
        <taxon>Malasseziales</taxon>
        <taxon>Malasseziaceae</taxon>
        <taxon>Malassezia</taxon>
    </lineage>
</organism>
<evidence type="ECO:0000313" key="5">
    <source>
        <dbReference type="Proteomes" id="UP000232875"/>
    </source>
</evidence>
<evidence type="ECO:0000313" key="4">
    <source>
        <dbReference type="EMBL" id="PKI85105.1"/>
    </source>
</evidence>
<dbReference type="PANTHER" id="PTHR43433:SF5">
    <property type="entry name" value="AB HYDROLASE-1 DOMAIN-CONTAINING PROTEIN"/>
    <property type="match status" value="1"/>
</dbReference>
<dbReference type="Gene3D" id="3.40.50.1820">
    <property type="entry name" value="alpha/beta hydrolase"/>
    <property type="match status" value="1"/>
</dbReference>
<sequence length="311" mass="34813">MSLFESGKFTAKDGSNIAYRVYGNEHASKLPLALINGLSAVMDDWHLMAKALGKTRKVVLLDHRGIGESTLPEEGMEDYTIEVMGSDAMELVRSLNIKAVNLLGFSMGGLVVQGLLTHPDAKPSKNGGVELHGVEIMRVILTSTFTKLPSGEFHPTKIPQRAENMPRDEYNRNVTEYMLSMQYAERDLYPGNPIYITYQQRVARGGDAKRPQAIIASQLGAIAQFDSRESLAKIPRTLPVMVIHGKMDRMVAYAESEILMQHIQQAKRYIPNESSGKDVGAFGHMWFDYYNLKRDWVEPINHFLDTPAAKL</sequence>
<proteinExistence type="predicted"/>
<dbReference type="InterPro" id="IPR050471">
    <property type="entry name" value="AB_hydrolase"/>
</dbReference>
<dbReference type="OrthoDB" id="8119704at2759"/>
<comment type="catalytic activity">
    <reaction evidence="2">
        <text>a monoacylglycerol + H2O = glycerol + a fatty acid + H(+)</text>
        <dbReference type="Rhea" id="RHEA:15245"/>
        <dbReference type="ChEBI" id="CHEBI:15377"/>
        <dbReference type="ChEBI" id="CHEBI:15378"/>
        <dbReference type="ChEBI" id="CHEBI:17408"/>
        <dbReference type="ChEBI" id="CHEBI:17754"/>
        <dbReference type="ChEBI" id="CHEBI:28868"/>
    </reaction>
</comment>
<feature type="domain" description="AB hydrolase-1" evidence="3">
    <location>
        <begin position="32"/>
        <end position="112"/>
    </location>
</feature>
<name>A0A2N1JF04_9BASI</name>
<evidence type="ECO:0000256" key="2">
    <source>
        <dbReference type="ARBA" id="ARBA00048461"/>
    </source>
</evidence>
<evidence type="ECO:0000259" key="3">
    <source>
        <dbReference type="Pfam" id="PF00561"/>
    </source>
</evidence>
<dbReference type="STRING" id="2020962.A0A2N1JF04"/>
<dbReference type="Proteomes" id="UP000232875">
    <property type="component" value="Unassembled WGS sequence"/>
</dbReference>
<dbReference type="EMBL" id="KZ454988">
    <property type="protein sequence ID" value="PKI85105.1"/>
    <property type="molecule type" value="Genomic_DNA"/>
</dbReference>